<dbReference type="GO" id="GO:0008360">
    <property type="term" value="P:regulation of cell shape"/>
    <property type="evidence" value="ECO:0007669"/>
    <property type="project" value="UniProtKB-KW"/>
</dbReference>
<dbReference type="CDD" id="cd00317">
    <property type="entry name" value="cyclophilin"/>
    <property type="match status" value="1"/>
</dbReference>
<dbReference type="GO" id="GO:0005886">
    <property type="term" value="C:plasma membrane"/>
    <property type="evidence" value="ECO:0007669"/>
    <property type="project" value="UniProtKB-SubCell"/>
</dbReference>
<feature type="transmembrane region" description="Helical" evidence="14">
    <location>
        <begin position="126"/>
        <end position="143"/>
    </location>
</feature>
<dbReference type="GO" id="GO:0071555">
    <property type="term" value="P:cell wall organization"/>
    <property type="evidence" value="ECO:0007669"/>
    <property type="project" value="UniProtKB-KW"/>
</dbReference>
<dbReference type="InterPro" id="IPR029000">
    <property type="entry name" value="Cyclophilin-like_dom_sf"/>
</dbReference>
<evidence type="ECO:0000256" key="7">
    <source>
        <dbReference type="ARBA" id="ARBA00022801"/>
    </source>
</evidence>
<evidence type="ECO:0000256" key="12">
    <source>
        <dbReference type="ARBA" id="ARBA00032932"/>
    </source>
</evidence>
<keyword evidence="14" id="KW-0961">Cell wall biogenesis/degradation</keyword>
<evidence type="ECO:0000256" key="9">
    <source>
        <dbReference type="ARBA" id="ARBA00023136"/>
    </source>
</evidence>
<dbReference type="GO" id="GO:0050380">
    <property type="term" value="F:undecaprenyl-diphosphatase activity"/>
    <property type="evidence" value="ECO:0007669"/>
    <property type="project" value="UniProtKB-UniRule"/>
</dbReference>
<evidence type="ECO:0000256" key="6">
    <source>
        <dbReference type="ARBA" id="ARBA00022692"/>
    </source>
</evidence>
<accession>A0A1M3L5W5</accession>
<dbReference type="AlphaFoldDB" id="A0A1M3L5W5"/>
<comment type="miscellaneous">
    <text evidence="14">Bacitracin is thought to be involved in the inhibition of peptidoglycan synthesis by sequestering undecaprenyl diphosphate, thereby reducing the pool of lipid carrier available.</text>
</comment>
<evidence type="ECO:0000256" key="13">
    <source>
        <dbReference type="ARBA" id="ARBA00047594"/>
    </source>
</evidence>
<comment type="catalytic activity">
    <reaction evidence="13 14">
        <text>di-trans,octa-cis-undecaprenyl diphosphate + H2O = di-trans,octa-cis-undecaprenyl phosphate + phosphate + H(+)</text>
        <dbReference type="Rhea" id="RHEA:28094"/>
        <dbReference type="ChEBI" id="CHEBI:15377"/>
        <dbReference type="ChEBI" id="CHEBI:15378"/>
        <dbReference type="ChEBI" id="CHEBI:43474"/>
        <dbReference type="ChEBI" id="CHEBI:58405"/>
        <dbReference type="ChEBI" id="CHEBI:60392"/>
        <dbReference type="EC" id="3.6.1.27"/>
    </reaction>
</comment>
<reference evidence="16 17" key="1">
    <citation type="submission" date="2016-09" db="EMBL/GenBank/DDBJ databases">
        <title>Genome-resolved meta-omics ties microbial dynamics to process performance in biotechnology for thiocyanate degradation.</title>
        <authorList>
            <person name="Kantor R.S."/>
            <person name="Huddy R.J."/>
            <person name="Iyer R."/>
            <person name="Thomas B.C."/>
            <person name="Brown C.T."/>
            <person name="Anantharaman K."/>
            <person name="Tringe S."/>
            <person name="Hettich R.L."/>
            <person name="Harrison S.T."/>
            <person name="Banfield J.F."/>
        </authorList>
    </citation>
    <scope>NUCLEOTIDE SEQUENCE [LARGE SCALE GENOMIC DNA]</scope>
    <source>
        <strain evidence="16">59-99</strain>
    </source>
</reference>
<evidence type="ECO:0000256" key="11">
    <source>
        <dbReference type="ARBA" id="ARBA00032707"/>
    </source>
</evidence>
<name>A0A1M3L5W5_9BACT</name>
<dbReference type="GO" id="GO:0009252">
    <property type="term" value="P:peptidoglycan biosynthetic process"/>
    <property type="evidence" value="ECO:0007669"/>
    <property type="project" value="UniProtKB-KW"/>
</dbReference>
<keyword evidence="8 14" id="KW-1133">Transmembrane helix</keyword>
<dbReference type="NCBIfam" id="TIGR00753">
    <property type="entry name" value="undec_PP_bacA"/>
    <property type="match status" value="1"/>
</dbReference>
<dbReference type="InterPro" id="IPR002130">
    <property type="entry name" value="Cyclophilin-type_PPIase_dom"/>
</dbReference>
<keyword evidence="14" id="KW-0133">Cell shape</keyword>
<dbReference type="Pfam" id="PF00160">
    <property type="entry name" value="Pro_isomerase"/>
    <property type="match status" value="1"/>
</dbReference>
<comment type="similarity">
    <text evidence="2 14">Belongs to the UppP family.</text>
</comment>
<dbReference type="InterPro" id="IPR003824">
    <property type="entry name" value="UppP"/>
</dbReference>
<dbReference type="EC" id="3.6.1.27" evidence="3 14"/>
<feature type="transmembrane region" description="Helical" evidence="14">
    <location>
        <begin position="46"/>
        <end position="66"/>
    </location>
</feature>
<evidence type="ECO:0000256" key="3">
    <source>
        <dbReference type="ARBA" id="ARBA00012374"/>
    </source>
</evidence>
<evidence type="ECO:0000256" key="5">
    <source>
        <dbReference type="ARBA" id="ARBA00022475"/>
    </source>
</evidence>
<dbReference type="PRINTS" id="PR00153">
    <property type="entry name" value="CSAPPISMRASE"/>
</dbReference>
<gene>
    <name evidence="14" type="primary">uppP</name>
    <name evidence="16" type="ORF">BGO89_05095</name>
</gene>
<dbReference type="EMBL" id="MKVH01000003">
    <property type="protein sequence ID" value="OJX60943.1"/>
    <property type="molecule type" value="Genomic_DNA"/>
</dbReference>
<comment type="caution">
    <text evidence="16">The sequence shown here is derived from an EMBL/GenBank/DDBJ whole genome shotgun (WGS) entry which is preliminary data.</text>
</comment>
<keyword evidence="10 14" id="KW-0046">Antibiotic resistance</keyword>
<dbReference type="PANTHER" id="PTHR30622">
    <property type="entry name" value="UNDECAPRENYL-DIPHOSPHATASE"/>
    <property type="match status" value="1"/>
</dbReference>
<evidence type="ECO:0000259" key="15">
    <source>
        <dbReference type="PROSITE" id="PS50072"/>
    </source>
</evidence>
<evidence type="ECO:0000313" key="16">
    <source>
        <dbReference type="EMBL" id="OJX60943.1"/>
    </source>
</evidence>
<keyword evidence="5 14" id="KW-1003">Cell membrane</keyword>
<sequence length="493" mass="53388">MTVFTALILGIIQGLTEFIPISSTAHLTIAASMLGAVDPNHPERWTAFMATIQLGTLAAVLFYFAADIRNMVMAFFRENLGSGRRPFREQSVDARLAWIVVLGTIPIVVVGLAFKDFIEGAFTKDLTVIGSSLIGVAVLLWLADRRASFRRTTADMNLVDALVIGCAQVFALIPGSSRSGTTILAGLLRGLSRESAARFSFLLSIPAILGAGVLEFLHELKHLSWGQGGIELLVATIASGITGYWSIAFLISYLRRRSMNVFVMYRIALGIIVLLFLTSCSSSSDQRPADVVPEMKAPPTRLTDTTPQPAVVQDTAEITQRVTMITSEGTIVLGLYGKDAPHTVRNFVGLVRRKFYDGILFHRVSKGFIVQAGDPKTRDASVRAEWGRGGQTADGKPLKEELDQVLPSARIGYQPGVLAMARKQAAGTGTSQFFICLEKASVLPYQFTIFGRVLEGMNVVEAIGAVDVEPGPLGETDGIPRKPIVIRSMKLSE</sequence>
<keyword evidence="14" id="KW-0573">Peptidoglycan synthesis</keyword>
<comment type="function">
    <text evidence="14">Catalyzes the dephosphorylation of undecaprenyl diphosphate (UPP). Confers resistance to bacitracin.</text>
</comment>
<feature type="transmembrane region" description="Helical" evidence="14">
    <location>
        <begin position="94"/>
        <end position="114"/>
    </location>
</feature>
<dbReference type="Proteomes" id="UP000184233">
    <property type="component" value="Unassembled WGS sequence"/>
</dbReference>
<dbReference type="HAMAP" id="MF_01006">
    <property type="entry name" value="Undec_diphosphatase"/>
    <property type="match status" value="1"/>
</dbReference>
<evidence type="ECO:0000313" key="17">
    <source>
        <dbReference type="Proteomes" id="UP000184233"/>
    </source>
</evidence>
<dbReference type="STRING" id="1895771.BGO89_05095"/>
<feature type="transmembrane region" description="Helical" evidence="14">
    <location>
        <begin position="261"/>
        <end position="278"/>
    </location>
</feature>
<evidence type="ECO:0000256" key="14">
    <source>
        <dbReference type="HAMAP-Rule" id="MF_01006"/>
    </source>
</evidence>
<feature type="domain" description="PPIase cyclophilin-type" evidence="15">
    <location>
        <begin position="329"/>
        <end position="491"/>
    </location>
</feature>
<dbReference type="Pfam" id="PF02673">
    <property type="entry name" value="BacA"/>
    <property type="match status" value="1"/>
</dbReference>
<feature type="transmembrane region" description="Helical" evidence="14">
    <location>
        <begin position="199"/>
        <end position="218"/>
    </location>
</feature>
<keyword evidence="7 14" id="KW-0378">Hydrolase</keyword>
<keyword evidence="9 14" id="KW-0472">Membrane</keyword>
<feature type="transmembrane region" description="Helical" evidence="14">
    <location>
        <begin position="230"/>
        <end position="254"/>
    </location>
</feature>
<dbReference type="PANTHER" id="PTHR30622:SF4">
    <property type="entry name" value="UNDECAPRENYL-DIPHOSPHATASE"/>
    <property type="match status" value="1"/>
</dbReference>
<organism evidence="16 17">
    <name type="scientific">Candidatus Kapaibacterium thiocyanatum</name>
    <dbReference type="NCBI Taxonomy" id="1895771"/>
    <lineage>
        <taxon>Bacteria</taxon>
        <taxon>Pseudomonadati</taxon>
        <taxon>Candidatus Kapaibacteriota</taxon>
        <taxon>Candidatus Kapaibacteriia</taxon>
        <taxon>Candidatus Kapaibacteriales</taxon>
        <taxon>Candidatus Kapaibacteriaceae</taxon>
        <taxon>Candidatus Kapaibacterium</taxon>
    </lineage>
</organism>
<dbReference type="GO" id="GO:0003755">
    <property type="term" value="F:peptidyl-prolyl cis-trans isomerase activity"/>
    <property type="evidence" value="ECO:0007669"/>
    <property type="project" value="InterPro"/>
</dbReference>
<dbReference type="SUPFAM" id="SSF50891">
    <property type="entry name" value="Cyclophilin-like"/>
    <property type="match status" value="1"/>
</dbReference>
<dbReference type="PROSITE" id="PS50072">
    <property type="entry name" value="CSA_PPIASE_2"/>
    <property type="match status" value="1"/>
</dbReference>
<proteinExistence type="inferred from homology"/>
<evidence type="ECO:0000256" key="1">
    <source>
        <dbReference type="ARBA" id="ARBA00004651"/>
    </source>
</evidence>
<evidence type="ECO:0000256" key="2">
    <source>
        <dbReference type="ARBA" id="ARBA00010621"/>
    </source>
</evidence>
<keyword evidence="6 14" id="KW-0812">Transmembrane</keyword>
<evidence type="ECO:0000256" key="8">
    <source>
        <dbReference type="ARBA" id="ARBA00022989"/>
    </source>
</evidence>
<dbReference type="Gene3D" id="2.40.100.10">
    <property type="entry name" value="Cyclophilin-like"/>
    <property type="match status" value="1"/>
</dbReference>
<comment type="subcellular location">
    <subcellularLocation>
        <location evidence="1 14">Cell membrane</location>
        <topology evidence="1 14">Multi-pass membrane protein</topology>
    </subcellularLocation>
</comment>
<dbReference type="GO" id="GO:0046677">
    <property type="term" value="P:response to antibiotic"/>
    <property type="evidence" value="ECO:0007669"/>
    <property type="project" value="UniProtKB-UniRule"/>
</dbReference>
<evidence type="ECO:0000256" key="10">
    <source>
        <dbReference type="ARBA" id="ARBA00023251"/>
    </source>
</evidence>
<protein>
    <recommendedName>
        <fullName evidence="4 14">Undecaprenyl-diphosphatase</fullName>
        <ecNumber evidence="3 14">3.6.1.27</ecNumber>
    </recommendedName>
    <alternativeName>
        <fullName evidence="12 14">Bacitracin resistance protein</fullName>
    </alternativeName>
    <alternativeName>
        <fullName evidence="11 14">Undecaprenyl pyrophosphate phosphatase</fullName>
    </alternativeName>
</protein>
<evidence type="ECO:0000256" key="4">
    <source>
        <dbReference type="ARBA" id="ARBA00021581"/>
    </source>
</evidence>